<keyword evidence="3" id="KW-1185">Reference proteome</keyword>
<dbReference type="EMBL" id="SSOP01000227">
    <property type="protein sequence ID" value="KAB5589809.1"/>
    <property type="molecule type" value="Genomic_DNA"/>
</dbReference>
<name>A0A5N5QDW7_9AGAM</name>
<dbReference type="OrthoDB" id="406844at2759"/>
<accession>A0A5N5QDW7</accession>
<dbReference type="InterPro" id="IPR029058">
    <property type="entry name" value="AB_hydrolase_fold"/>
</dbReference>
<evidence type="ECO:0000313" key="2">
    <source>
        <dbReference type="EMBL" id="KAB5589809.1"/>
    </source>
</evidence>
<reference evidence="2 3" key="1">
    <citation type="journal article" date="2019" name="Fungal Biol. Biotechnol.">
        <title>Draft genome sequence of fastidious pathogen Ceratobasidium theobromae, which causes vascular-streak dieback in Theobroma cacao.</title>
        <authorList>
            <person name="Ali S.S."/>
            <person name="Asman A."/>
            <person name="Shao J."/>
            <person name="Firmansyah A.P."/>
            <person name="Susilo A.W."/>
            <person name="Rosmana A."/>
            <person name="McMahon P."/>
            <person name="Junaid M."/>
            <person name="Guest D."/>
            <person name="Kheng T.Y."/>
            <person name="Meinhardt L.W."/>
            <person name="Bailey B.A."/>
        </authorList>
    </citation>
    <scope>NUCLEOTIDE SEQUENCE [LARGE SCALE GENOMIC DNA]</scope>
    <source>
        <strain evidence="2 3">CT2</strain>
    </source>
</reference>
<dbReference type="SUPFAM" id="SSF53474">
    <property type="entry name" value="alpha/beta-Hydrolases"/>
    <property type="match status" value="1"/>
</dbReference>
<gene>
    <name evidence="2" type="ORF">CTheo_6754</name>
</gene>
<proteinExistence type="predicted"/>
<comment type="caution">
    <text evidence="2">The sequence shown here is derived from an EMBL/GenBank/DDBJ whole genome shotgun (WGS) entry which is preliminary data.</text>
</comment>
<dbReference type="Proteomes" id="UP000383932">
    <property type="component" value="Unassembled WGS sequence"/>
</dbReference>
<dbReference type="CDD" id="cd00741">
    <property type="entry name" value="Lipase"/>
    <property type="match status" value="1"/>
</dbReference>
<dbReference type="Pfam" id="PF01764">
    <property type="entry name" value="Lipase_3"/>
    <property type="match status" value="1"/>
</dbReference>
<dbReference type="GO" id="GO:0006629">
    <property type="term" value="P:lipid metabolic process"/>
    <property type="evidence" value="ECO:0007669"/>
    <property type="project" value="InterPro"/>
</dbReference>
<evidence type="ECO:0000313" key="3">
    <source>
        <dbReference type="Proteomes" id="UP000383932"/>
    </source>
</evidence>
<dbReference type="AlphaFoldDB" id="A0A5N5QDW7"/>
<protein>
    <recommendedName>
        <fullName evidence="1">Fungal lipase-type domain-containing protein</fullName>
    </recommendedName>
</protein>
<sequence>MANVTPFTNTFAFMRPLHGSKSTSSLYTSGYDRNLGCAKFSDAPLRDNLAFYTLPYRGTPTLDTNVGNFADINCIKPRGLARVIHHRNSFTSTLKDSFTMSNLDVFQQVYQLSLASNGVRACQGSPQELQEKLAAALPETLTTYAGPGWEVVWGPAVWKHDGATNEMTPDNVWYVAKHPGLEFEDGSVCPAYVVAIAATAGDDFKSYDWLNENFGVNEVIDFLGWAQGGGITTPPVPSPSGSEAIPYTAKGTTDAVHTLATFPPFGSPQPLFEFLDTLNAEPGSKLIFTGHSLGGALSPTLAAALTVAGFTGNFEGNTLVYPVCGATPGNVHFSNLFQSLFPPRGETSTYKRWNLNLVNELDPVPQAWCVNPMTILNLNNIPRLYGELPAGLRIYINGVVEVMKSRAAASGMVYHPLHYSLIRGPEPATPPQNAAAFIAEFASQHLNAYNDVVLGSAPTPESLCPTTPEKDAYLWSPVLGCLEDAAKGRIGILPEN</sequence>
<evidence type="ECO:0000259" key="1">
    <source>
        <dbReference type="Pfam" id="PF01764"/>
    </source>
</evidence>
<feature type="domain" description="Fungal lipase-type" evidence="1">
    <location>
        <begin position="276"/>
        <end position="367"/>
    </location>
</feature>
<dbReference type="Gene3D" id="3.40.50.1820">
    <property type="entry name" value="alpha/beta hydrolase"/>
    <property type="match status" value="1"/>
</dbReference>
<dbReference type="InterPro" id="IPR002921">
    <property type="entry name" value="Fungal_lipase-type"/>
</dbReference>
<organism evidence="2 3">
    <name type="scientific">Ceratobasidium theobromae</name>
    <dbReference type="NCBI Taxonomy" id="1582974"/>
    <lineage>
        <taxon>Eukaryota</taxon>
        <taxon>Fungi</taxon>
        <taxon>Dikarya</taxon>
        <taxon>Basidiomycota</taxon>
        <taxon>Agaricomycotina</taxon>
        <taxon>Agaricomycetes</taxon>
        <taxon>Cantharellales</taxon>
        <taxon>Ceratobasidiaceae</taxon>
        <taxon>Ceratobasidium</taxon>
    </lineage>
</organism>